<reference evidence="2 3" key="1">
    <citation type="journal article" date="2021" name="Comput. Struct. Biotechnol. J.">
        <title>De novo genome assembly of the potent medicinal plant Rehmannia glutinosa using nanopore technology.</title>
        <authorList>
            <person name="Ma L."/>
            <person name="Dong C."/>
            <person name="Song C."/>
            <person name="Wang X."/>
            <person name="Zheng X."/>
            <person name="Niu Y."/>
            <person name="Chen S."/>
            <person name="Feng W."/>
        </authorList>
    </citation>
    <scope>NUCLEOTIDE SEQUENCE [LARGE SCALE GENOMIC DNA]</scope>
    <source>
        <strain evidence="2">DH-2019</strain>
    </source>
</reference>
<accession>A0ABR0XBQ9</accession>
<gene>
    <name evidence="2" type="ORF">DH2020_010832</name>
</gene>
<comment type="caution">
    <text evidence="2">The sequence shown here is derived from an EMBL/GenBank/DDBJ whole genome shotgun (WGS) entry which is preliminary data.</text>
</comment>
<dbReference type="PANTHER" id="PTHR38357">
    <property type="entry name" value="EXPRESSED PROTEIN"/>
    <property type="match status" value="1"/>
</dbReference>
<keyword evidence="3" id="KW-1185">Reference proteome</keyword>
<feature type="compositionally biased region" description="Basic and acidic residues" evidence="1">
    <location>
        <begin position="200"/>
        <end position="218"/>
    </location>
</feature>
<feature type="compositionally biased region" description="Basic residues" evidence="1">
    <location>
        <begin position="190"/>
        <end position="199"/>
    </location>
</feature>
<feature type="region of interest" description="Disordered" evidence="1">
    <location>
        <begin position="184"/>
        <end position="236"/>
    </location>
</feature>
<evidence type="ECO:0000256" key="1">
    <source>
        <dbReference type="SAM" id="MobiDB-lite"/>
    </source>
</evidence>
<organism evidence="2 3">
    <name type="scientific">Rehmannia glutinosa</name>
    <name type="common">Chinese foxglove</name>
    <dbReference type="NCBI Taxonomy" id="99300"/>
    <lineage>
        <taxon>Eukaryota</taxon>
        <taxon>Viridiplantae</taxon>
        <taxon>Streptophyta</taxon>
        <taxon>Embryophyta</taxon>
        <taxon>Tracheophyta</taxon>
        <taxon>Spermatophyta</taxon>
        <taxon>Magnoliopsida</taxon>
        <taxon>eudicotyledons</taxon>
        <taxon>Gunneridae</taxon>
        <taxon>Pentapetalae</taxon>
        <taxon>asterids</taxon>
        <taxon>lamiids</taxon>
        <taxon>Lamiales</taxon>
        <taxon>Orobanchaceae</taxon>
        <taxon>Rehmannieae</taxon>
        <taxon>Rehmannia</taxon>
    </lineage>
</organism>
<proteinExistence type="predicted"/>
<evidence type="ECO:0000313" key="2">
    <source>
        <dbReference type="EMBL" id="KAK6156584.1"/>
    </source>
</evidence>
<protein>
    <submittedName>
        <fullName evidence="2">Uncharacterized protein</fullName>
    </submittedName>
</protein>
<dbReference type="PANTHER" id="PTHR38357:SF1">
    <property type="entry name" value="EXPRESSED PROTEIN"/>
    <property type="match status" value="1"/>
</dbReference>
<name>A0ABR0XBQ9_REHGL</name>
<dbReference type="EMBL" id="JABTTQ020000005">
    <property type="protein sequence ID" value="KAK6156584.1"/>
    <property type="molecule type" value="Genomic_DNA"/>
</dbReference>
<sequence length="247" mass="27837">MNLILNIPSTAIKPKFSTFACFHPKIPKPVTGLQISTPKRIPARDRVIDLGKYKGKMLGSLPSNYLRWVSKNLRAGDMEEWAKLADEVLSDPVYRDRIEWELAEKVLNGNAASPRSNGNGSNAVSELLEISERFGWDNEDKSGWSKIDFGLLGTSKSGRIPRLAVAETNAERLKEEEKIKAEEISDGGRRRERRERAKQRREGMGKKEEMNDEPRHGGSGDSGFMSGNPFPGREALLKKVLNRQRLY</sequence>
<evidence type="ECO:0000313" key="3">
    <source>
        <dbReference type="Proteomes" id="UP001318860"/>
    </source>
</evidence>
<dbReference type="Proteomes" id="UP001318860">
    <property type="component" value="Unassembled WGS sequence"/>
</dbReference>